<dbReference type="PANTHER" id="PTHR12653:SF0">
    <property type="entry name" value="NADH DEHYDROGENASE [UBIQUINONE] 1 ALPHA SUBCOMPLEX SUBUNIT 5"/>
    <property type="match status" value="1"/>
</dbReference>
<dbReference type="GO" id="GO:0022904">
    <property type="term" value="P:respiratory electron transport chain"/>
    <property type="evidence" value="ECO:0007669"/>
    <property type="project" value="InterPro"/>
</dbReference>
<sequence>MSSYKYLKQTTNLTGLKVAINPHYSLKLLYGKILKTLDKMPPNAAYPKYTREIIEKRHAIVQSTERVEDIEAKIGCGQAEELIVQAENELHLARNMLAWRPWEPLLSEPPPNQWTWPPTK</sequence>
<evidence type="ECO:0000256" key="10">
    <source>
        <dbReference type="ARBA" id="ARBA00023136"/>
    </source>
</evidence>
<gene>
    <name evidence="11" type="ORF">BEMITA_LOCUS3061</name>
</gene>
<keyword evidence="5" id="KW-0813">Transport</keyword>
<keyword evidence="9" id="KW-0496">Mitochondrion</keyword>
<dbReference type="PANTHER" id="PTHR12653">
    <property type="entry name" value="NADH-UBIQUINONE OXIDOREDUCTASE 13 KD-B SUBUNIT"/>
    <property type="match status" value="1"/>
</dbReference>
<dbReference type="EMBL" id="OU963871">
    <property type="protein sequence ID" value="CAH0383625.1"/>
    <property type="molecule type" value="Genomic_DNA"/>
</dbReference>
<evidence type="ECO:0000256" key="7">
    <source>
        <dbReference type="ARBA" id="ARBA00022792"/>
    </source>
</evidence>
<evidence type="ECO:0000256" key="4">
    <source>
        <dbReference type="ARBA" id="ARBA00011533"/>
    </source>
</evidence>
<evidence type="ECO:0000256" key="3">
    <source>
        <dbReference type="ARBA" id="ARBA00010261"/>
    </source>
</evidence>
<comment type="subunit">
    <text evidence="4">Complex I is composed of 45 different subunits.</text>
</comment>
<keyword evidence="10" id="KW-0472">Membrane</keyword>
<keyword evidence="8" id="KW-0249">Electron transport</keyword>
<protein>
    <recommendedName>
        <fullName evidence="13">NADH dehydrogenase [ubiquinone] 1 alpha subcomplex subunit 5</fullName>
    </recommendedName>
</protein>
<accession>A0A9P0EXS6</accession>
<evidence type="ECO:0000313" key="11">
    <source>
        <dbReference type="EMBL" id="CAH0383625.1"/>
    </source>
</evidence>
<organism evidence="11 12">
    <name type="scientific">Bemisia tabaci</name>
    <name type="common">Sweetpotato whitefly</name>
    <name type="synonym">Aleurodes tabaci</name>
    <dbReference type="NCBI Taxonomy" id="7038"/>
    <lineage>
        <taxon>Eukaryota</taxon>
        <taxon>Metazoa</taxon>
        <taxon>Ecdysozoa</taxon>
        <taxon>Arthropoda</taxon>
        <taxon>Hexapoda</taxon>
        <taxon>Insecta</taxon>
        <taxon>Pterygota</taxon>
        <taxon>Neoptera</taxon>
        <taxon>Paraneoptera</taxon>
        <taxon>Hemiptera</taxon>
        <taxon>Sternorrhyncha</taxon>
        <taxon>Aleyrodoidea</taxon>
        <taxon>Aleyrodidae</taxon>
        <taxon>Aleyrodinae</taxon>
        <taxon>Bemisia</taxon>
    </lineage>
</organism>
<dbReference type="KEGG" id="btab:109033733"/>
<keyword evidence="7" id="KW-0999">Mitochondrion inner membrane</keyword>
<dbReference type="Pfam" id="PF04716">
    <property type="entry name" value="ETC_C1_NDUFA5"/>
    <property type="match status" value="1"/>
</dbReference>
<dbReference type="InterPro" id="IPR006806">
    <property type="entry name" value="NDUFA5"/>
</dbReference>
<evidence type="ECO:0008006" key="13">
    <source>
        <dbReference type="Google" id="ProtNLM"/>
    </source>
</evidence>
<evidence type="ECO:0000256" key="6">
    <source>
        <dbReference type="ARBA" id="ARBA00022660"/>
    </source>
</evidence>
<evidence type="ECO:0000313" key="12">
    <source>
        <dbReference type="Proteomes" id="UP001152759"/>
    </source>
</evidence>
<keyword evidence="6" id="KW-0679">Respiratory chain</keyword>
<proteinExistence type="inferred from homology"/>
<evidence type="ECO:0000256" key="9">
    <source>
        <dbReference type="ARBA" id="ARBA00023128"/>
    </source>
</evidence>
<dbReference type="OrthoDB" id="286811at2759"/>
<comment type="similarity">
    <text evidence="3">Belongs to the complex I NDUFA5 subunit family.</text>
</comment>
<keyword evidence="12" id="KW-1185">Reference proteome</keyword>
<reference evidence="11" key="1">
    <citation type="submission" date="2021-12" db="EMBL/GenBank/DDBJ databases">
        <authorList>
            <person name="King R."/>
        </authorList>
    </citation>
    <scope>NUCLEOTIDE SEQUENCE</scope>
</reference>
<evidence type="ECO:0000256" key="8">
    <source>
        <dbReference type="ARBA" id="ARBA00022982"/>
    </source>
</evidence>
<evidence type="ECO:0000256" key="1">
    <source>
        <dbReference type="ARBA" id="ARBA00003195"/>
    </source>
</evidence>
<name>A0A9P0EXS6_BEMTA</name>
<dbReference type="GO" id="GO:0005743">
    <property type="term" value="C:mitochondrial inner membrane"/>
    <property type="evidence" value="ECO:0007669"/>
    <property type="project" value="UniProtKB-SubCell"/>
</dbReference>
<evidence type="ECO:0000256" key="2">
    <source>
        <dbReference type="ARBA" id="ARBA00004443"/>
    </source>
</evidence>
<dbReference type="Proteomes" id="UP001152759">
    <property type="component" value="Chromosome 10"/>
</dbReference>
<comment type="function">
    <text evidence="1">Accessory subunit of the mitochondrial membrane respiratory chain NADH dehydrogenase (Complex I), that is believed not to be involved in catalysis. Complex I functions in the transfer of electrons from NADH to the respiratory chain. The immediate electron acceptor for the enzyme is believed to be ubiquinone.</text>
</comment>
<comment type="subcellular location">
    <subcellularLocation>
        <location evidence="2">Mitochondrion inner membrane</location>
        <topology evidence="2">Peripheral membrane protein</topology>
        <orientation evidence="2">Matrix side</orientation>
    </subcellularLocation>
</comment>
<evidence type="ECO:0000256" key="5">
    <source>
        <dbReference type="ARBA" id="ARBA00022448"/>
    </source>
</evidence>
<dbReference type="AlphaFoldDB" id="A0A9P0EXS6"/>